<gene>
    <name evidence="2" type="ORF">FLL46_05640</name>
</gene>
<proteinExistence type="predicted"/>
<protein>
    <recommendedName>
        <fullName evidence="4">DUF4252 domain-containing protein</fullName>
    </recommendedName>
</protein>
<accession>A0A545UHR8</accession>
<feature type="signal peptide" evidence="1">
    <location>
        <begin position="1"/>
        <end position="26"/>
    </location>
</feature>
<evidence type="ECO:0008006" key="4">
    <source>
        <dbReference type="Google" id="ProtNLM"/>
    </source>
</evidence>
<dbReference type="AlphaFoldDB" id="A0A545UHR8"/>
<keyword evidence="3" id="KW-1185">Reference proteome</keyword>
<dbReference type="Proteomes" id="UP000315439">
    <property type="component" value="Unassembled WGS sequence"/>
</dbReference>
<comment type="caution">
    <text evidence="2">The sequence shown here is derived from an EMBL/GenBank/DDBJ whole genome shotgun (WGS) entry which is preliminary data.</text>
</comment>
<sequence>MKSIIKLMSKSIFFLILFCLPYLSNADEVTNAINEGLRQYQKGEFSAATSQLDYAAALIRQQKIGRVITVFPEPLTGWKAEVAGSDSSSELTLGGGITANRIYSLGERQEVEIELMMDSPMLQSMLSMFSNPSMITMSGAKLISVQGIKAMLRVEDGDIEVILIVNNNAMFTLKGYGASEEDVIAYAEALRLDKLS</sequence>
<keyword evidence="1" id="KW-0732">Signal</keyword>
<evidence type="ECO:0000313" key="2">
    <source>
        <dbReference type="EMBL" id="TQV89012.1"/>
    </source>
</evidence>
<reference evidence="2 3" key="1">
    <citation type="submission" date="2019-07" db="EMBL/GenBank/DDBJ databases">
        <title>Draft genome for Aliikangiella sp. M105.</title>
        <authorList>
            <person name="Wang G."/>
        </authorList>
    </citation>
    <scope>NUCLEOTIDE SEQUENCE [LARGE SCALE GENOMIC DNA]</scope>
    <source>
        <strain evidence="2 3">M105</strain>
    </source>
</reference>
<dbReference type="OrthoDB" id="5800945at2"/>
<dbReference type="EMBL" id="VIKS01000003">
    <property type="protein sequence ID" value="TQV89012.1"/>
    <property type="molecule type" value="Genomic_DNA"/>
</dbReference>
<evidence type="ECO:0000313" key="3">
    <source>
        <dbReference type="Proteomes" id="UP000315439"/>
    </source>
</evidence>
<organism evidence="2 3">
    <name type="scientific">Aliikangiella coralliicola</name>
    <dbReference type="NCBI Taxonomy" id="2592383"/>
    <lineage>
        <taxon>Bacteria</taxon>
        <taxon>Pseudomonadati</taxon>
        <taxon>Pseudomonadota</taxon>
        <taxon>Gammaproteobacteria</taxon>
        <taxon>Oceanospirillales</taxon>
        <taxon>Pleioneaceae</taxon>
        <taxon>Aliikangiella</taxon>
    </lineage>
</organism>
<name>A0A545UHR8_9GAMM</name>
<feature type="chain" id="PRO_5021743603" description="DUF4252 domain-containing protein" evidence="1">
    <location>
        <begin position="27"/>
        <end position="196"/>
    </location>
</feature>
<evidence type="ECO:0000256" key="1">
    <source>
        <dbReference type="SAM" id="SignalP"/>
    </source>
</evidence>
<dbReference type="RefSeq" id="WP_142892497.1">
    <property type="nucleotide sequence ID" value="NZ_ML660161.1"/>
</dbReference>